<dbReference type="AlphaFoldDB" id="A0A5P6NCG7"/>
<dbReference type="GeneID" id="69697811"/>
<dbReference type="PANTHER" id="PTHR30537">
    <property type="entry name" value="HTH-TYPE TRANSCRIPTIONAL REGULATOR"/>
    <property type="match status" value="1"/>
</dbReference>
<dbReference type="RefSeq" id="WP_224801235.1">
    <property type="nucleotide sequence ID" value="NZ_CP032228.1"/>
</dbReference>
<dbReference type="InterPro" id="IPR000847">
    <property type="entry name" value="LysR_HTH_N"/>
</dbReference>
<dbReference type="InterPro" id="IPR005119">
    <property type="entry name" value="LysR_subst-bd"/>
</dbReference>
<dbReference type="InterPro" id="IPR036390">
    <property type="entry name" value="WH_DNA-bd_sf"/>
</dbReference>
<dbReference type="PROSITE" id="PS50931">
    <property type="entry name" value="HTH_LYSR"/>
    <property type="match status" value="1"/>
</dbReference>
<evidence type="ECO:0000313" key="7">
    <source>
        <dbReference type="Proteomes" id="UP000325385"/>
    </source>
</evidence>
<dbReference type="InterPro" id="IPR058163">
    <property type="entry name" value="LysR-type_TF_proteobact-type"/>
</dbReference>
<dbReference type="Pfam" id="PF00126">
    <property type="entry name" value="HTH_1"/>
    <property type="match status" value="1"/>
</dbReference>
<dbReference type="Pfam" id="PF03466">
    <property type="entry name" value="LysR_substrate"/>
    <property type="match status" value="1"/>
</dbReference>
<evidence type="ECO:0000259" key="5">
    <source>
        <dbReference type="PROSITE" id="PS50931"/>
    </source>
</evidence>
<gene>
    <name evidence="6" type="ORF">D0Y83_10885</name>
</gene>
<dbReference type="CDD" id="cd08432">
    <property type="entry name" value="PBP2_GcdR_TrpI_HvrB_AmpR_like"/>
    <property type="match status" value="1"/>
</dbReference>
<dbReference type="EMBL" id="CP032228">
    <property type="protein sequence ID" value="QFI63709.1"/>
    <property type="molecule type" value="Genomic_DNA"/>
</dbReference>
<evidence type="ECO:0000256" key="3">
    <source>
        <dbReference type="ARBA" id="ARBA00023125"/>
    </source>
</evidence>
<evidence type="ECO:0000256" key="1">
    <source>
        <dbReference type="ARBA" id="ARBA00009437"/>
    </source>
</evidence>
<dbReference type="FunFam" id="1.10.10.10:FF:000038">
    <property type="entry name" value="Glycine cleavage system transcriptional activator"/>
    <property type="match status" value="1"/>
</dbReference>
<dbReference type="Gene3D" id="3.40.190.10">
    <property type="entry name" value="Periplasmic binding protein-like II"/>
    <property type="match status" value="2"/>
</dbReference>
<comment type="similarity">
    <text evidence="1">Belongs to the LysR transcriptional regulatory family.</text>
</comment>
<keyword evidence="4" id="KW-0804">Transcription</keyword>
<dbReference type="PRINTS" id="PR00039">
    <property type="entry name" value="HTHLYSR"/>
</dbReference>
<dbReference type="PANTHER" id="PTHR30537:SF26">
    <property type="entry name" value="GLYCINE CLEAVAGE SYSTEM TRANSCRIPTIONAL ACTIVATOR"/>
    <property type="match status" value="1"/>
</dbReference>
<proteinExistence type="inferred from homology"/>
<dbReference type="GO" id="GO:0043565">
    <property type="term" value="F:sequence-specific DNA binding"/>
    <property type="evidence" value="ECO:0007669"/>
    <property type="project" value="TreeGrafter"/>
</dbReference>
<feature type="domain" description="HTH lysR-type" evidence="5">
    <location>
        <begin position="7"/>
        <end position="64"/>
    </location>
</feature>
<sequence>MSNPLSISLPALRSFDVAARTGSFKEAASELGVTPTAISHQIRTLEEQLGVALFVRKTRNVVLTEEGKRLAASTLKGFQEIHEGLSALGNFSSHLTIATTPAFAALWLVPRVADFEARHPAFTVHVETSTEPVNLERDRRIDVAIRYGTGEHPGLAAMPLPKERLGAFANPELLQAGTSLDDATLIETRWRSPTLRQIGWDDWLEAQQFDPRQYPNRRTFDQEQHSIQAALAGQGLALASNLLVKDLVDRGWLVEYMPEARLPGLRYTALARSDHSRTGKVRKFLAWLEREAGR</sequence>
<accession>A0A5P6NCG7</accession>
<keyword evidence="2" id="KW-0805">Transcription regulation</keyword>
<dbReference type="SUPFAM" id="SSF53850">
    <property type="entry name" value="Periplasmic binding protein-like II"/>
    <property type="match status" value="1"/>
</dbReference>
<dbReference type="Proteomes" id="UP000325385">
    <property type="component" value="Chromosome"/>
</dbReference>
<organism evidence="6 7">
    <name type="scientific">Qipengyuania flava</name>
    <dbReference type="NCBI Taxonomy" id="192812"/>
    <lineage>
        <taxon>Bacteria</taxon>
        <taxon>Pseudomonadati</taxon>
        <taxon>Pseudomonadota</taxon>
        <taxon>Alphaproteobacteria</taxon>
        <taxon>Sphingomonadales</taxon>
        <taxon>Erythrobacteraceae</taxon>
        <taxon>Qipengyuania</taxon>
    </lineage>
</organism>
<dbReference type="GO" id="GO:0003700">
    <property type="term" value="F:DNA-binding transcription factor activity"/>
    <property type="evidence" value="ECO:0007669"/>
    <property type="project" value="InterPro"/>
</dbReference>
<name>A0A5P6NCG7_9SPHN</name>
<reference evidence="7" key="1">
    <citation type="submission" date="2018-09" db="EMBL/GenBank/DDBJ databases">
        <title>Nocardia yunnanensis sp. nov., an actinomycete isolated from a soil sample.</title>
        <authorList>
            <person name="Zhang J."/>
        </authorList>
    </citation>
    <scope>NUCLEOTIDE SEQUENCE [LARGE SCALE GENOMIC DNA]</scope>
    <source>
        <strain evidence="7">21-3</strain>
    </source>
</reference>
<evidence type="ECO:0000313" key="6">
    <source>
        <dbReference type="EMBL" id="QFI63709.1"/>
    </source>
</evidence>
<dbReference type="Gene3D" id="1.10.10.10">
    <property type="entry name" value="Winged helix-like DNA-binding domain superfamily/Winged helix DNA-binding domain"/>
    <property type="match status" value="1"/>
</dbReference>
<protein>
    <submittedName>
        <fullName evidence="6">LysR family transcriptional regulator</fullName>
    </submittedName>
</protein>
<evidence type="ECO:0000256" key="4">
    <source>
        <dbReference type="ARBA" id="ARBA00023163"/>
    </source>
</evidence>
<keyword evidence="3" id="KW-0238">DNA-binding</keyword>
<dbReference type="GO" id="GO:0006351">
    <property type="term" value="P:DNA-templated transcription"/>
    <property type="evidence" value="ECO:0007669"/>
    <property type="project" value="TreeGrafter"/>
</dbReference>
<dbReference type="InterPro" id="IPR036388">
    <property type="entry name" value="WH-like_DNA-bd_sf"/>
</dbReference>
<dbReference type="SUPFAM" id="SSF46785">
    <property type="entry name" value="Winged helix' DNA-binding domain"/>
    <property type="match status" value="1"/>
</dbReference>
<evidence type="ECO:0000256" key="2">
    <source>
        <dbReference type="ARBA" id="ARBA00023015"/>
    </source>
</evidence>